<comment type="subcellular location">
    <subcellularLocation>
        <location evidence="1">Membrane</location>
    </subcellularLocation>
    <subcellularLocation>
        <location evidence="5">Mitochondrion inner membrane</location>
        <topology evidence="5">Multi-pass membrane protein</topology>
    </subcellularLocation>
</comment>
<keyword evidence="8" id="KW-1185">Reference proteome</keyword>
<evidence type="ECO:0000256" key="2">
    <source>
        <dbReference type="ARBA" id="ARBA00022692"/>
    </source>
</evidence>
<organism evidence="7 8">
    <name type="scientific">Ectocarpus siliculosus</name>
    <name type="common">Brown alga</name>
    <name type="synonym">Conferva siliculosa</name>
    <dbReference type="NCBI Taxonomy" id="2880"/>
    <lineage>
        <taxon>Eukaryota</taxon>
        <taxon>Sar</taxon>
        <taxon>Stramenopiles</taxon>
        <taxon>Ochrophyta</taxon>
        <taxon>PX clade</taxon>
        <taxon>Phaeophyceae</taxon>
        <taxon>Ectocarpales</taxon>
        <taxon>Ectocarpaceae</taxon>
        <taxon>Ectocarpus</taxon>
    </lineage>
</organism>
<dbReference type="CDD" id="cd06662">
    <property type="entry name" value="SURF1"/>
    <property type="match status" value="1"/>
</dbReference>
<dbReference type="InterPro" id="IPR045214">
    <property type="entry name" value="Surf1/Surf4"/>
</dbReference>
<dbReference type="GO" id="GO:0005743">
    <property type="term" value="C:mitochondrial inner membrane"/>
    <property type="evidence" value="ECO:0007669"/>
    <property type="project" value="UniProtKB-SubCell"/>
</dbReference>
<evidence type="ECO:0000256" key="3">
    <source>
        <dbReference type="ARBA" id="ARBA00022989"/>
    </source>
</evidence>
<reference evidence="7 8" key="1">
    <citation type="journal article" date="2010" name="Nature">
        <title>The Ectocarpus genome and the independent evolution of multicellularity in brown algae.</title>
        <authorList>
            <person name="Cock J.M."/>
            <person name="Sterck L."/>
            <person name="Rouze P."/>
            <person name="Scornet D."/>
            <person name="Allen A.E."/>
            <person name="Amoutzias G."/>
            <person name="Anthouard V."/>
            <person name="Artiguenave F."/>
            <person name="Aury J.M."/>
            <person name="Badger J.H."/>
            <person name="Beszteri B."/>
            <person name="Billiau K."/>
            <person name="Bonnet E."/>
            <person name="Bothwell J.H."/>
            <person name="Bowler C."/>
            <person name="Boyen C."/>
            <person name="Brownlee C."/>
            <person name="Carrano C.J."/>
            <person name="Charrier B."/>
            <person name="Cho G.Y."/>
            <person name="Coelho S.M."/>
            <person name="Collen J."/>
            <person name="Corre E."/>
            <person name="Da Silva C."/>
            <person name="Delage L."/>
            <person name="Delaroque N."/>
            <person name="Dittami S.M."/>
            <person name="Doulbeau S."/>
            <person name="Elias M."/>
            <person name="Farnham G."/>
            <person name="Gachon C.M."/>
            <person name="Gschloessl B."/>
            <person name="Heesch S."/>
            <person name="Jabbari K."/>
            <person name="Jubin C."/>
            <person name="Kawai H."/>
            <person name="Kimura K."/>
            <person name="Kloareg B."/>
            <person name="Kupper F.C."/>
            <person name="Lang D."/>
            <person name="Le Bail A."/>
            <person name="Leblanc C."/>
            <person name="Lerouge P."/>
            <person name="Lohr M."/>
            <person name="Lopez P.J."/>
            <person name="Martens C."/>
            <person name="Maumus F."/>
            <person name="Michel G."/>
            <person name="Miranda-Saavedra D."/>
            <person name="Morales J."/>
            <person name="Moreau H."/>
            <person name="Motomura T."/>
            <person name="Nagasato C."/>
            <person name="Napoli C.A."/>
            <person name="Nelson D.R."/>
            <person name="Nyvall-Collen P."/>
            <person name="Peters A.F."/>
            <person name="Pommier C."/>
            <person name="Potin P."/>
            <person name="Poulain J."/>
            <person name="Quesneville H."/>
            <person name="Read B."/>
            <person name="Rensing S.A."/>
            <person name="Ritter A."/>
            <person name="Rousvoal S."/>
            <person name="Samanta M."/>
            <person name="Samson G."/>
            <person name="Schroeder D.C."/>
            <person name="Segurens B."/>
            <person name="Strittmatter M."/>
            <person name="Tonon T."/>
            <person name="Tregear J.W."/>
            <person name="Valentin K."/>
            <person name="von Dassow P."/>
            <person name="Yamagishi T."/>
            <person name="Van de Peer Y."/>
            <person name="Wincker P."/>
        </authorList>
    </citation>
    <scope>NUCLEOTIDE SEQUENCE [LARGE SCALE GENOMIC DNA]</scope>
    <source>
        <strain evidence="8">Ec32 / CCAP1310/4</strain>
    </source>
</reference>
<name>D7G7I7_ECTSI</name>
<dbReference type="EMBL" id="FN649740">
    <property type="protein sequence ID" value="CBJ27729.1"/>
    <property type="molecule type" value="Genomic_DNA"/>
</dbReference>
<proteinExistence type="inferred from homology"/>
<evidence type="ECO:0000313" key="8">
    <source>
        <dbReference type="Proteomes" id="UP000002630"/>
    </source>
</evidence>
<keyword evidence="5" id="KW-0999">Mitochondrion inner membrane</keyword>
<feature type="region of interest" description="Disordered" evidence="6">
    <location>
        <begin position="53"/>
        <end position="76"/>
    </location>
</feature>
<gene>
    <name evidence="7" type="primary">SURF1/SHY1</name>
    <name evidence="7" type="ORF">Esi_0083_0071</name>
</gene>
<dbReference type="PANTHER" id="PTHR23427:SF2">
    <property type="entry name" value="SURFEIT LOCUS PROTEIN 1"/>
    <property type="match status" value="1"/>
</dbReference>
<dbReference type="InParanoid" id="D7G7I7"/>
<dbReference type="Proteomes" id="UP000002630">
    <property type="component" value="Linkage Group LG15"/>
</dbReference>
<evidence type="ECO:0000256" key="6">
    <source>
        <dbReference type="SAM" id="MobiDB-lite"/>
    </source>
</evidence>
<comment type="function">
    <text evidence="5">Probably involved in the biogenesis of the COX complex.</text>
</comment>
<dbReference type="Pfam" id="PF02104">
    <property type="entry name" value="SURF1"/>
    <property type="match status" value="1"/>
</dbReference>
<dbReference type="InterPro" id="IPR002994">
    <property type="entry name" value="Surf1/Shy1"/>
</dbReference>
<feature type="region of interest" description="Disordered" evidence="6">
    <location>
        <begin position="192"/>
        <end position="215"/>
    </location>
</feature>
<dbReference type="STRING" id="2880.D7G7I7"/>
<dbReference type="OMA" id="HNSSARW"/>
<keyword evidence="2" id="KW-0812">Transmembrane</keyword>
<evidence type="ECO:0000313" key="7">
    <source>
        <dbReference type="EMBL" id="CBJ27729.1"/>
    </source>
</evidence>
<dbReference type="AlphaFoldDB" id="D7G7I7"/>
<keyword evidence="5" id="KW-0496">Mitochondrion</keyword>
<evidence type="ECO:0000256" key="1">
    <source>
        <dbReference type="ARBA" id="ARBA00004370"/>
    </source>
</evidence>
<accession>D7G7I7</accession>
<dbReference type="PROSITE" id="PS50895">
    <property type="entry name" value="SURF1"/>
    <property type="match status" value="1"/>
</dbReference>
<keyword evidence="4" id="KW-0472">Membrane</keyword>
<dbReference type="EMBL" id="FN649064">
    <property type="protein sequence ID" value="CBJ27729.1"/>
    <property type="molecule type" value="Genomic_DNA"/>
</dbReference>
<dbReference type="eggNOG" id="KOG1563">
    <property type="taxonomic scope" value="Eukaryota"/>
</dbReference>
<evidence type="ECO:0000256" key="4">
    <source>
        <dbReference type="ARBA" id="ARBA00023136"/>
    </source>
</evidence>
<feature type="region of interest" description="Disordered" evidence="6">
    <location>
        <begin position="150"/>
        <end position="169"/>
    </location>
</feature>
<sequence length="382" mass="40612">MSLSACRHALRQRGSIVLLRHSSTAAASKRKPIAVIKSAAGTISDARHVHNSSARWQQQAAAGQGEKGWTGGDGGERGGHAGARILGIVVFSSLVGATACLGTWQAMRYSWKLDLIESRKARMEFEPVDLPEGLEGATLATMMDVLDKEADGKASKGPNGETLGGSEEGKGLLESLEGRRLRVTGVFDHGKEVLVGPRGAPPGMKATSGPSSMAPSPMGDFVHTPLKRGDGSVVLVNRGWVPRSKGPQWSRPEGEVTMVGVLKAAEKRSTFSPDNKPETRHLLWAEKAALLQAAGLGQHGAEEGVQSVPILMEAVGEEDGDKKTMPMAKKPKHFGDFYVTPQTHLMYSATWYALAAAGCALTWARFRRRGPAAFPTAKPPGI</sequence>
<keyword evidence="3" id="KW-1133">Transmembrane helix</keyword>
<dbReference type="PANTHER" id="PTHR23427">
    <property type="entry name" value="SURFEIT LOCUS PROTEIN"/>
    <property type="match status" value="1"/>
</dbReference>
<dbReference type="OrthoDB" id="10040024at2759"/>
<protein>
    <recommendedName>
        <fullName evidence="5">SURF1-like protein</fullName>
    </recommendedName>
</protein>
<comment type="similarity">
    <text evidence="5">Belongs to the SURF1 family.</text>
</comment>
<evidence type="ECO:0000256" key="5">
    <source>
        <dbReference type="RuleBase" id="RU363076"/>
    </source>
</evidence>